<accession>A0ACC6MEB8</accession>
<dbReference type="EMBL" id="JAOXLN010000006">
    <property type="protein sequence ID" value="MDZ5085308.1"/>
    <property type="molecule type" value="Genomic_DNA"/>
</dbReference>
<sequence length="432" mass="46094">MSDTGLMVSEDGESLSGEDARILGLESAAITGHTLKLIILEPGEILDVGRLRNSVAGRLSDQPRATERVDTGGDGPRWVADEQFDITAHVRRRAGGEVVTQAELWQQVGALMAEHLDRRRPLWTFDVLGPLDDGREAIAARIHHAMADGIAGIRFLDAVLFDPRDDSAPRAAGMRSAAAPSRLTEVRRMPDVVLRELGRPGPHSPFDRPVGAARELAFTVLPLSRLKEIGASRPVHATVNDALLAVIAGGLRQWLSSRGTAAGRLRAQVPVSLHHRDETAHDLGNRDSFINVDLPLAEQDPLLRLDLIRAETARRKRLGDAEELFDLFHALGRLPRLGAAVGRLAGGGREFSVAVSNVPGPAGAVSVAGRRVQHLFSSSEPAMHHALRISAISCGDDIGVGLCTDPGALPGVRLLADHVAAAYTELATAAPA</sequence>
<protein>
    <submittedName>
        <fullName evidence="1">WS/DGAT domain-containing protein</fullName>
    </submittedName>
</protein>
<comment type="caution">
    <text evidence="1">The sequence shown here is derived from an EMBL/GenBank/DDBJ whole genome shotgun (WGS) entry which is preliminary data.</text>
</comment>
<dbReference type="Proteomes" id="UP001289645">
    <property type="component" value="Unassembled WGS sequence"/>
</dbReference>
<keyword evidence="2" id="KW-1185">Reference proteome</keyword>
<proteinExistence type="predicted"/>
<organism evidence="1 2">
    <name type="scientific">Mycolicibacterium parafortuitum</name>
    <name type="common">Mycobacterium parafortuitum</name>
    <dbReference type="NCBI Taxonomy" id="39692"/>
    <lineage>
        <taxon>Bacteria</taxon>
        <taxon>Bacillati</taxon>
        <taxon>Actinomycetota</taxon>
        <taxon>Actinomycetes</taxon>
        <taxon>Mycobacteriales</taxon>
        <taxon>Mycobacteriaceae</taxon>
        <taxon>Mycolicibacterium</taxon>
    </lineage>
</organism>
<evidence type="ECO:0000313" key="1">
    <source>
        <dbReference type="EMBL" id="MDZ5085308.1"/>
    </source>
</evidence>
<gene>
    <name evidence="1" type="ORF">OHX15_07900</name>
</gene>
<evidence type="ECO:0000313" key="2">
    <source>
        <dbReference type="Proteomes" id="UP001289645"/>
    </source>
</evidence>
<reference evidence="1 2" key="1">
    <citation type="journal article" date="2021" name="Chemosphere">
        <title>Bioballs carrying a syntrophic Rhodococcus and Mycolicibacterium consortium for simultaneous sorption and biodegradation of fuel oil in contaminated freshwater.</title>
        <authorList>
            <person name="Naloka K."/>
            <person name="Polrit D."/>
            <person name="Muangchinda C."/>
            <person name="Thoetkiattikul H."/>
            <person name="Pinyakong O."/>
        </authorList>
    </citation>
    <scope>NUCLEOTIDE SEQUENCE [LARGE SCALE GENOMIC DNA]</scope>
    <source>
        <strain evidence="1 2">J101</strain>
    </source>
</reference>
<name>A0ACC6MEB8_MYCPF</name>